<gene>
    <name evidence="11" type="primary">pyrD</name>
    <name evidence="14" type="ORF">IPP15_08965</name>
</gene>
<keyword evidence="9 11" id="KW-0472">Membrane</keyword>
<dbReference type="NCBIfam" id="NF003652">
    <property type="entry name" value="PRK05286.2-5"/>
    <property type="match status" value="1"/>
</dbReference>
<feature type="binding site" evidence="11">
    <location>
        <begin position="115"/>
        <end position="119"/>
    </location>
    <ligand>
        <name>substrate</name>
    </ligand>
</feature>
<dbReference type="GO" id="GO:0044205">
    <property type="term" value="P:'de novo' UMP biosynthetic process"/>
    <property type="evidence" value="ECO:0007669"/>
    <property type="project" value="UniProtKB-UniRule"/>
</dbReference>
<dbReference type="Pfam" id="PF01180">
    <property type="entry name" value="DHO_dh"/>
    <property type="match status" value="1"/>
</dbReference>
<keyword evidence="12" id="KW-1133">Transmembrane helix</keyword>
<keyword evidence="6 11" id="KW-0288">FMN</keyword>
<feature type="binding site" evidence="11">
    <location>
        <position position="70"/>
    </location>
    <ligand>
        <name>substrate</name>
    </ligand>
</feature>
<dbReference type="InterPro" id="IPR001295">
    <property type="entry name" value="Dihydroorotate_DH_CS"/>
</dbReference>
<keyword evidence="11" id="KW-1003">Cell membrane</keyword>
<feature type="domain" description="Dihydroorotate dehydrogenase catalytic" evidence="13">
    <location>
        <begin position="49"/>
        <end position="338"/>
    </location>
</feature>
<dbReference type="Gene3D" id="3.20.20.70">
    <property type="entry name" value="Aldolase class I"/>
    <property type="match status" value="1"/>
</dbReference>
<evidence type="ECO:0000313" key="15">
    <source>
        <dbReference type="Proteomes" id="UP000808337"/>
    </source>
</evidence>
<dbReference type="HAMAP" id="MF_00225">
    <property type="entry name" value="DHO_dh_type2"/>
    <property type="match status" value="1"/>
</dbReference>
<organism evidence="14 15">
    <name type="scientific">Candidatus Opimibacter skivensis</name>
    <dbReference type="NCBI Taxonomy" id="2982028"/>
    <lineage>
        <taxon>Bacteria</taxon>
        <taxon>Pseudomonadati</taxon>
        <taxon>Bacteroidota</taxon>
        <taxon>Saprospiria</taxon>
        <taxon>Saprospirales</taxon>
        <taxon>Saprospiraceae</taxon>
        <taxon>Candidatus Opimibacter</taxon>
    </lineage>
</organism>
<dbReference type="InterPro" id="IPR012135">
    <property type="entry name" value="Dihydroorotate_DH_1_2"/>
</dbReference>
<evidence type="ECO:0000313" key="14">
    <source>
        <dbReference type="EMBL" id="MBK9982542.1"/>
    </source>
</evidence>
<comment type="pathway">
    <text evidence="3 11">Pyrimidine metabolism; UMP biosynthesis via de novo pathway; orotate from (S)-dihydroorotate (quinone route): step 1/1.</text>
</comment>
<dbReference type="GO" id="GO:0005886">
    <property type="term" value="C:plasma membrane"/>
    <property type="evidence" value="ECO:0007669"/>
    <property type="project" value="UniProtKB-SubCell"/>
</dbReference>
<feature type="binding site" evidence="11">
    <location>
        <position position="177"/>
    </location>
    <ligand>
        <name>substrate</name>
    </ligand>
</feature>
<dbReference type="PROSITE" id="PS00911">
    <property type="entry name" value="DHODEHASE_1"/>
    <property type="match status" value="1"/>
</dbReference>
<dbReference type="SUPFAM" id="SSF51395">
    <property type="entry name" value="FMN-linked oxidoreductases"/>
    <property type="match status" value="1"/>
</dbReference>
<dbReference type="NCBIfam" id="TIGR01036">
    <property type="entry name" value="pyrD_sub2"/>
    <property type="match status" value="1"/>
</dbReference>
<comment type="subcellular location">
    <subcellularLocation>
        <location evidence="11">Cell membrane</location>
        <topology evidence="11">Peripheral membrane protein</topology>
    </subcellularLocation>
    <subcellularLocation>
        <location evidence="2">Membrane</location>
    </subcellularLocation>
</comment>
<sequence length="345" mass="38218">MYNLLKFILFRLDPEKAHRITMQVFTFILLIPGIPSLLRTIYGKRHKSLERKIAGLDFQNPIGLAAGFDKDGKYFNVMSVLGFSHIEIGTVTPRPQPGNPKPRLFRLVKSNGLINRMGFNNDGAEALAERLKKKRPAGIIIGANIGKNKDTPNDEAVNDYLKCFTTLYNLVDYFTVNVSSPNTPGLRSLQEKEPLTKLLVTLQKENSLHKPIFLKIAPDLTTQQLDEIIEIVVNTNITGVIATNTTITREGLKESKNEVEEMGAGGLSGSPLLEMSVSVVKYLAEKSNKRFTIIGVGGIEDYDSAKKHLDAGADLIQIYTGLIYTGPTVVKKILRQLVSFKSMDA</sequence>
<evidence type="ECO:0000256" key="4">
    <source>
        <dbReference type="ARBA" id="ARBA00005359"/>
    </source>
</evidence>
<feature type="binding site" evidence="11">
    <location>
        <position position="144"/>
    </location>
    <ligand>
        <name>FMN</name>
        <dbReference type="ChEBI" id="CHEBI:58210"/>
    </ligand>
</feature>
<feature type="binding site" evidence="11">
    <location>
        <begin position="66"/>
        <end position="70"/>
    </location>
    <ligand>
        <name>FMN</name>
        <dbReference type="ChEBI" id="CHEBI:58210"/>
    </ligand>
</feature>
<evidence type="ECO:0000256" key="7">
    <source>
        <dbReference type="ARBA" id="ARBA00022975"/>
    </source>
</evidence>
<dbReference type="PROSITE" id="PS00912">
    <property type="entry name" value="DHODEHASE_2"/>
    <property type="match status" value="1"/>
</dbReference>
<keyword evidence="8 11" id="KW-0560">Oxidoreductase</keyword>
<evidence type="ECO:0000256" key="12">
    <source>
        <dbReference type="SAM" id="Phobius"/>
    </source>
</evidence>
<feature type="binding site" evidence="11">
    <location>
        <position position="269"/>
    </location>
    <ligand>
        <name>FMN</name>
        <dbReference type="ChEBI" id="CHEBI:58210"/>
    </ligand>
</feature>
<dbReference type="GO" id="GO:0006207">
    <property type="term" value="P:'de novo' pyrimidine nucleobase biosynthetic process"/>
    <property type="evidence" value="ECO:0007669"/>
    <property type="project" value="UniProtKB-UniRule"/>
</dbReference>
<feature type="binding site" evidence="11">
    <location>
        <position position="298"/>
    </location>
    <ligand>
        <name>FMN</name>
        <dbReference type="ChEBI" id="CHEBI:58210"/>
    </ligand>
</feature>
<dbReference type="NCBIfam" id="NF003645">
    <property type="entry name" value="PRK05286.1-2"/>
    <property type="match status" value="1"/>
</dbReference>
<dbReference type="GO" id="GO:0106430">
    <property type="term" value="F:dihydroorotate dehydrogenase (quinone) activity"/>
    <property type="evidence" value="ECO:0007669"/>
    <property type="project" value="UniProtKB-EC"/>
</dbReference>
<dbReference type="InterPro" id="IPR013785">
    <property type="entry name" value="Aldolase_TIM"/>
</dbReference>
<feature type="binding site" evidence="11">
    <location>
        <position position="243"/>
    </location>
    <ligand>
        <name>FMN</name>
        <dbReference type="ChEBI" id="CHEBI:58210"/>
    </ligand>
</feature>
<feature type="binding site" evidence="11">
    <location>
        <position position="215"/>
    </location>
    <ligand>
        <name>FMN</name>
        <dbReference type="ChEBI" id="CHEBI:58210"/>
    </ligand>
</feature>
<comment type="catalytic activity">
    <reaction evidence="10 11">
        <text>(S)-dihydroorotate + a quinone = orotate + a quinol</text>
        <dbReference type="Rhea" id="RHEA:30187"/>
        <dbReference type="ChEBI" id="CHEBI:24646"/>
        <dbReference type="ChEBI" id="CHEBI:30839"/>
        <dbReference type="ChEBI" id="CHEBI:30864"/>
        <dbReference type="ChEBI" id="CHEBI:132124"/>
        <dbReference type="EC" id="1.3.5.2"/>
    </reaction>
</comment>
<evidence type="ECO:0000256" key="5">
    <source>
        <dbReference type="ARBA" id="ARBA00022630"/>
    </source>
</evidence>
<accession>A0A9D7XTA9</accession>
<dbReference type="Proteomes" id="UP000808337">
    <property type="component" value="Unassembled WGS sequence"/>
</dbReference>
<dbReference type="PANTHER" id="PTHR48109:SF4">
    <property type="entry name" value="DIHYDROOROTATE DEHYDROGENASE (QUINONE), MITOCHONDRIAL"/>
    <property type="match status" value="1"/>
</dbReference>
<feature type="binding site" evidence="11">
    <location>
        <position position="177"/>
    </location>
    <ligand>
        <name>FMN</name>
        <dbReference type="ChEBI" id="CHEBI:58210"/>
    </ligand>
</feature>
<feature type="binding site" evidence="11">
    <location>
        <position position="90"/>
    </location>
    <ligand>
        <name>FMN</name>
        <dbReference type="ChEBI" id="CHEBI:58210"/>
    </ligand>
</feature>
<comment type="caution">
    <text evidence="14">The sequence shown here is derived from an EMBL/GenBank/DDBJ whole genome shotgun (WGS) entry which is preliminary data.</text>
</comment>
<evidence type="ECO:0000259" key="13">
    <source>
        <dbReference type="Pfam" id="PF01180"/>
    </source>
</evidence>
<feature type="binding site" evidence="11">
    <location>
        <begin position="319"/>
        <end position="320"/>
    </location>
    <ligand>
        <name>FMN</name>
        <dbReference type="ChEBI" id="CHEBI:58210"/>
    </ligand>
</feature>
<dbReference type="CDD" id="cd04738">
    <property type="entry name" value="DHOD_2_like"/>
    <property type="match status" value="1"/>
</dbReference>
<comment type="similarity">
    <text evidence="4 11">Belongs to the dihydroorotate dehydrogenase family. Type 2 subfamily.</text>
</comment>
<dbReference type="InterPro" id="IPR005719">
    <property type="entry name" value="Dihydroorotate_DH_2"/>
</dbReference>
<comment type="function">
    <text evidence="1 11">Catalyzes the conversion of dihydroorotate to orotate with quinone as electron acceptor.</text>
</comment>
<feature type="transmembrane region" description="Helical" evidence="12">
    <location>
        <begin position="20"/>
        <end position="42"/>
    </location>
</feature>
<evidence type="ECO:0000256" key="6">
    <source>
        <dbReference type="ARBA" id="ARBA00022643"/>
    </source>
</evidence>
<name>A0A9D7XTA9_9BACT</name>
<comment type="subunit">
    <text evidence="11">Monomer.</text>
</comment>
<dbReference type="EMBL" id="JADKGY010000006">
    <property type="protein sequence ID" value="MBK9982542.1"/>
    <property type="molecule type" value="Genomic_DNA"/>
</dbReference>
<proteinExistence type="inferred from homology"/>
<comment type="cofactor">
    <cofactor evidence="11">
        <name>FMN</name>
        <dbReference type="ChEBI" id="CHEBI:58210"/>
    </cofactor>
    <text evidence="11">Binds 1 FMN per subunit.</text>
</comment>
<feature type="binding site" evidence="11">
    <location>
        <begin position="244"/>
        <end position="245"/>
    </location>
    <ligand>
        <name>substrate</name>
    </ligand>
</feature>
<evidence type="ECO:0000256" key="11">
    <source>
        <dbReference type="HAMAP-Rule" id="MF_00225"/>
    </source>
</evidence>
<evidence type="ECO:0000256" key="3">
    <source>
        <dbReference type="ARBA" id="ARBA00005161"/>
    </source>
</evidence>
<dbReference type="AlphaFoldDB" id="A0A9D7XTA9"/>
<dbReference type="InterPro" id="IPR050074">
    <property type="entry name" value="DHO_dehydrogenase"/>
</dbReference>
<dbReference type="InterPro" id="IPR005720">
    <property type="entry name" value="Dihydroorotate_DH_cat"/>
</dbReference>
<evidence type="ECO:0000256" key="10">
    <source>
        <dbReference type="ARBA" id="ARBA00048639"/>
    </source>
</evidence>
<dbReference type="EC" id="1.3.5.2" evidence="11"/>
<reference evidence="14 15" key="1">
    <citation type="submission" date="2020-10" db="EMBL/GenBank/DDBJ databases">
        <title>Connecting structure to function with the recovery of over 1000 high-quality activated sludge metagenome-assembled genomes encoding full-length rRNA genes using long-read sequencing.</title>
        <authorList>
            <person name="Singleton C.M."/>
            <person name="Petriglieri F."/>
            <person name="Kristensen J.M."/>
            <person name="Kirkegaard R.H."/>
            <person name="Michaelsen T.Y."/>
            <person name="Andersen M.H."/>
            <person name="Karst S.M."/>
            <person name="Dueholm M.S."/>
            <person name="Nielsen P.H."/>
            <person name="Albertsen M."/>
        </authorList>
    </citation>
    <scope>NUCLEOTIDE SEQUENCE [LARGE SCALE GENOMIC DNA]</scope>
    <source>
        <strain evidence="14">Ribe_18-Q3-R11-54_MAXAC.273</strain>
    </source>
</reference>
<keyword evidence="7 11" id="KW-0665">Pyrimidine biosynthesis</keyword>
<dbReference type="PANTHER" id="PTHR48109">
    <property type="entry name" value="DIHYDROOROTATE DEHYDROGENASE (QUINONE), MITOCHONDRIAL-RELATED"/>
    <property type="match status" value="1"/>
</dbReference>
<evidence type="ECO:0000256" key="8">
    <source>
        <dbReference type="ARBA" id="ARBA00023002"/>
    </source>
</evidence>
<evidence type="ECO:0000256" key="9">
    <source>
        <dbReference type="ARBA" id="ARBA00023136"/>
    </source>
</evidence>
<feature type="active site" description="Nucleophile" evidence="11">
    <location>
        <position position="180"/>
    </location>
</feature>
<dbReference type="GO" id="GO:0005737">
    <property type="term" value="C:cytoplasm"/>
    <property type="evidence" value="ECO:0007669"/>
    <property type="project" value="InterPro"/>
</dbReference>
<protein>
    <recommendedName>
        <fullName evidence="11">Dihydroorotate dehydrogenase (quinone)</fullName>
        <ecNumber evidence="11">1.3.5.2</ecNumber>
    </recommendedName>
    <alternativeName>
        <fullName evidence="11">DHOdehase</fullName>
        <shortName evidence="11">DHOD</shortName>
        <shortName evidence="11">DHODase</shortName>
    </alternativeName>
    <alternativeName>
        <fullName evidence="11">Dihydroorotate oxidase</fullName>
    </alternativeName>
</protein>
<evidence type="ECO:0000256" key="1">
    <source>
        <dbReference type="ARBA" id="ARBA00003125"/>
    </source>
</evidence>
<feature type="binding site" evidence="11">
    <location>
        <position position="182"/>
    </location>
    <ligand>
        <name>substrate</name>
    </ligand>
</feature>
<dbReference type="PIRSF" id="PIRSF000164">
    <property type="entry name" value="DHO_oxidase"/>
    <property type="match status" value="1"/>
</dbReference>
<evidence type="ECO:0000256" key="2">
    <source>
        <dbReference type="ARBA" id="ARBA00004370"/>
    </source>
</evidence>
<keyword evidence="12" id="KW-0812">Transmembrane</keyword>
<keyword evidence="5 11" id="KW-0285">Flavoprotein</keyword>